<evidence type="ECO:0000313" key="1">
    <source>
        <dbReference type="EMBL" id="AFY89171.1"/>
    </source>
</evidence>
<proteinExistence type="predicted"/>
<protein>
    <submittedName>
        <fullName evidence="1">Uncharacterized protein</fullName>
    </submittedName>
</protein>
<dbReference type="EMBL" id="CP003597">
    <property type="protein sequence ID" value="AFY89171.1"/>
    <property type="molecule type" value="Genomic_DNA"/>
</dbReference>
<reference evidence="1 2" key="1">
    <citation type="submission" date="2012-06" db="EMBL/GenBank/DDBJ databases">
        <title>Finished chromosome of genome of Chroococcidiopsis thermalis PCC 7203.</title>
        <authorList>
            <consortium name="US DOE Joint Genome Institute"/>
            <person name="Gugger M."/>
            <person name="Coursin T."/>
            <person name="Rippka R."/>
            <person name="Tandeau De Marsac N."/>
            <person name="Huntemann M."/>
            <person name="Wei C.-L."/>
            <person name="Han J."/>
            <person name="Detter J.C."/>
            <person name="Han C."/>
            <person name="Tapia R."/>
            <person name="Davenport K."/>
            <person name="Daligault H."/>
            <person name="Erkkila T."/>
            <person name="Gu W."/>
            <person name="Munk A.C.C."/>
            <person name="Teshima H."/>
            <person name="Xu Y."/>
            <person name="Chain P."/>
            <person name="Chen A."/>
            <person name="Krypides N."/>
            <person name="Mavromatis K."/>
            <person name="Markowitz V."/>
            <person name="Szeto E."/>
            <person name="Ivanova N."/>
            <person name="Mikhailova N."/>
            <person name="Ovchinnikova G."/>
            <person name="Pagani I."/>
            <person name="Pati A."/>
            <person name="Goodwin L."/>
            <person name="Peters L."/>
            <person name="Pitluck S."/>
            <person name="Woyke T."/>
            <person name="Kerfeld C."/>
        </authorList>
    </citation>
    <scope>NUCLEOTIDE SEQUENCE [LARGE SCALE GENOMIC DNA]</scope>
    <source>
        <strain evidence="1 2">PCC 7203</strain>
    </source>
</reference>
<dbReference type="HOGENOM" id="CLU_2328685_0_0_3"/>
<dbReference type="AlphaFoldDB" id="K9U406"/>
<name>K9U406_CHRTP</name>
<accession>K9U406</accession>
<dbReference type="InParanoid" id="K9U406"/>
<keyword evidence="2" id="KW-1185">Reference proteome</keyword>
<organism evidence="1 2">
    <name type="scientific">Chroococcidiopsis thermalis (strain PCC 7203)</name>
    <dbReference type="NCBI Taxonomy" id="251229"/>
    <lineage>
        <taxon>Bacteria</taxon>
        <taxon>Bacillati</taxon>
        <taxon>Cyanobacteriota</taxon>
        <taxon>Cyanophyceae</taxon>
        <taxon>Chroococcidiopsidales</taxon>
        <taxon>Chroococcidiopsidaceae</taxon>
        <taxon>Chroococcidiopsis</taxon>
    </lineage>
</organism>
<dbReference type="Proteomes" id="UP000010384">
    <property type="component" value="Chromosome"/>
</dbReference>
<gene>
    <name evidence="1" type="ORF">Chro_3735</name>
</gene>
<evidence type="ECO:0000313" key="2">
    <source>
        <dbReference type="Proteomes" id="UP000010384"/>
    </source>
</evidence>
<dbReference type="KEGG" id="cthe:Chro_3735"/>
<sequence>MKNPLHYIHKYPLRTKQILGISYEQFLLLVKGLRQVMEQKTGIRNRTIFLSPQPCIYIYGYYALPCIYIDKRRKAVKTLYAKNFIRFSTQVADTVLVL</sequence>